<dbReference type="PANTHER" id="PTHR31778:SF2">
    <property type="entry name" value="BUD SITE SELECTION PROTEIN RAX2"/>
    <property type="match status" value="1"/>
</dbReference>
<organism evidence="2 3">
    <name type="scientific">Hymenobacter frigidus</name>
    <dbReference type="NCBI Taxonomy" id="1524095"/>
    <lineage>
        <taxon>Bacteria</taxon>
        <taxon>Pseudomonadati</taxon>
        <taxon>Bacteroidota</taxon>
        <taxon>Cytophagia</taxon>
        <taxon>Cytophagales</taxon>
        <taxon>Hymenobacteraceae</taxon>
        <taxon>Hymenobacter</taxon>
    </lineage>
</organism>
<dbReference type="Gene3D" id="2.80.10.50">
    <property type="match status" value="5"/>
</dbReference>
<dbReference type="PANTHER" id="PTHR31778">
    <property type="entry name" value="BUD SITE SELECTION PROTEIN RAX2"/>
    <property type="match status" value="1"/>
</dbReference>
<reference evidence="3" key="1">
    <citation type="journal article" date="2019" name="Int. J. Syst. Evol. Microbiol.">
        <title>The Global Catalogue of Microorganisms (GCM) 10K type strain sequencing project: providing services to taxonomists for standard genome sequencing and annotation.</title>
        <authorList>
            <consortium name="The Broad Institute Genomics Platform"/>
            <consortium name="The Broad Institute Genome Sequencing Center for Infectious Disease"/>
            <person name="Wu L."/>
            <person name="Ma J."/>
        </authorList>
    </citation>
    <scope>NUCLEOTIDE SEQUENCE [LARGE SCALE GENOMIC DNA]</scope>
    <source>
        <strain evidence="3">CGMCC 1.14966</strain>
    </source>
</reference>
<dbReference type="NCBIfam" id="TIGR02608">
    <property type="entry name" value="delta_60_rpt"/>
    <property type="match status" value="11"/>
</dbReference>
<proteinExistence type="predicted"/>
<sequence length="837" mass="84483">MKKLLLLTAGLGLAAAPTPGHRAAAQVALDPTFAPNAVYAPGGVFSIVEQPNGQRVVSGIYGRVNGTAATSLSRFSPTGILDAAFQQNVGAASGAFRVRLLANGQLLLTSSFGALTVGGLTRETLLRVNPDGTADTTFNPGTGPVSGSFTGFVDDFLPLPNGQLIAGGLFDAFNGTPAGGLVRLTATGAVDPTFSAGLGVGQNGDVEAIVALPNGQLLVGGDFDTYNGVACNGLVRVNPNGTLDPTFTAGLSPNSEVTNLVVQPNGSILAAGDLEIAGTVDGRGIVRLLPTGTLDQGFTPPAGLTAGTVAARYVGDAMQLQPDGKIVFLSRSGPGVSGYGRVARLNPNGTLDPTFQAGPGPDSRPRTITLLANGNVLTGGSFTDFNGTYDRSLVELTSAGALNPTFQPVLQINGSVASVVRQPDGKLLAGGNFSEINGQPVRRLARFLASGAPDASFAAGNALAASVVALALQPDGRVLMATTFGVQRLLTTGGADNSFTTFNIFSPTSLVLQPDGRVLVAGNQPLSNGAPLIRLLPDGSPDASFAPATSSGGARLRRVAALALQPDGRVLAAGTVQPGGGQADVATVQRLSATGAVDPSFVGLAFDNITFSPFSAVALQPDGKLLVAGNFGGYGGTPRPNLLRLNPNGALDAGFVPPTITGFVSTVLVQPNSRVLLGGSFTGAGLPANLARLLATGPADASFGPTAVPNGSVRALLVQPNGAIVVGGSFSTLGGLSAQALARITAPNVLAMRAPGAVAARTEVWPVPARTNLTVAPDASARPQALDLLDLLGRTVRHQALTSAAPVTLPVADLPAGTYLLRVSYAEGFVARRIQVQ</sequence>
<evidence type="ECO:0000313" key="2">
    <source>
        <dbReference type="EMBL" id="GGH80245.1"/>
    </source>
</evidence>
<feature type="signal peptide" evidence="1">
    <location>
        <begin position="1"/>
        <end position="22"/>
    </location>
</feature>
<dbReference type="Pfam" id="PF17164">
    <property type="entry name" value="DUF5122"/>
    <property type="match status" value="11"/>
</dbReference>
<feature type="chain" id="PRO_5046183302" evidence="1">
    <location>
        <begin position="23"/>
        <end position="837"/>
    </location>
</feature>
<dbReference type="NCBIfam" id="TIGR04183">
    <property type="entry name" value="Por_Secre_tail"/>
    <property type="match status" value="1"/>
</dbReference>
<name>A0ABQ1ZVA9_9BACT</name>
<keyword evidence="1" id="KW-0732">Signal</keyword>
<dbReference type="SUPFAM" id="SSF101898">
    <property type="entry name" value="NHL repeat"/>
    <property type="match status" value="1"/>
</dbReference>
<dbReference type="InterPro" id="IPR013431">
    <property type="entry name" value="Delta_60_rpt"/>
</dbReference>
<dbReference type="EMBL" id="BMGY01000003">
    <property type="protein sequence ID" value="GGH80245.1"/>
    <property type="molecule type" value="Genomic_DNA"/>
</dbReference>
<dbReference type="Proteomes" id="UP000637774">
    <property type="component" value="Unassembled WGS sequence"/>
</dbReference>
<gene>
    <name evidence="2" type="ORF">GCM10011495_05180</name>
</gene>
<evidence type="ECO:0000313" key="3">
    <source>
        <dbReference type="Proteomes" id="UP000637774"/>
    </source>
</evidence>
<comment type="caution">
    <text evidence="2">The sequence shown here is derived from an EMBL/GenBank/DDBJ whole genome shotgun (WGS) entry which is preliminary data.</text>
</comment>
<keyword evidence="3" id="KW-1185">Reference proteome</keyword>
<evidence type="ECO:0000256" key="1">
    <source>
        <dbReference type="SAM" id="SignalP"/>
    </source>
</evidence>
<dbReference type="RefSeq" id="WP_188560457.1">
    <property type="nucleotide sequence ID" value="NZ_BMGY01000003.1"/>
</dbReference>
<accession>A0ABQ1ZVA9</accession>
<dbReference type="SUPFAM" id="SSF63829">
    <property type="entry name" value="Calcium-dependent phosphotriesterase"/>
    <property type="match status" value="2"/>
</dbReference>
<dbReference type="InterPro" id="IPR026444">
    <property type="entry name" value="Secre_tail"/>
</dbReference>
<protein>
    <submittedName>
        <fullName evidence="2">Delta-60 repeat domain-containing protein</fullName>
    </submittedName>
</protein>